<dbReference type="InterPro" id="IPR036871">
    <property type="entry name" value="PX_dom_sf"/>
</dbReference>
<feature type="domain" description="PI3K-RBD" evidence="15">
    <location>
        <begin position="506"/>
        <end position="594"/>
    </location>
</feature>
<dbReference type="GO" id="GO:0005737">
    <property type="term" value="C:cytoplasm"/>
    <property type="evidence" value="ECO:0007669"/>
    <property type="project" value="TreeGrafter"/>
</dbReference>
<feature type="compositionally biased region" description="Basic and acidic residues" evidence="10">
    <location>
        <begin position="61"/>
        <end position="71"/>
    </location>
</feature>
<proteinExistence type="inferred from homology"/>
<evidence type="ECO:0000256" key="4">
    <source>
        <dbReference type="ARBA" id="ARBA00022840"/>
    </source>
</evidence>
<dbReference type="GO" id="GO:0005524">
    <property type="term" value="F:ATP binding"/>
    <property type="evidence" value="ECO:0007669"/>
    <property type="project" value="UniProtKB-KW"/>
</dbReference>
<dbReference type="OrthoDB" id="67688at2759"/>
<dbReference type="SUPFAM" id="SSF54236">
    <property type="entry name" value="Ubiquitin-like"/>
    <property type="match status" value="1"/>
</dbReference>
<dbReference type="Pfam" id="PF00168">
    <property type="entry name" value="C2"/>
    <property type="match status" value="1"/>
</dbReference>
<dbReference type="GeneID" id="115876959"/>
<keyword evidence="2" id="KW-0547">Nucleotide-binding</keyword>
<evidence type="ECO:0000313" key="18">
    <source>
        <dbReference type="RefSeq" id="XP_030748864.1"/>
    </source>
</evidence>
<feature type="domain" description="PX" evidence="12">
    <location>
        <begin position="1532"/>
        <end position="1648"/>
    </location>
</feature>
<evidence type="ECO:0000256" key="5">
    <source>
        <dbReference type="ARBA" id="ARBA00023098"/>
    </source>
</evidence>
<dbReference type="PANTHER" id="PTHR10048">
    <property type="entry name" value="PHOSPHATIDYLINOSITOL KINASE"/>
    <property type="match status" value="1"/>
</dbReference>
<feature type="domain" description="PIK helical" evidence="14">
    <location>
        <begin position="950"/>
        <end position="1126"/>
    </location>
</feature>
<dbReference type="GO" id="GO:0043491">
    <property type="term" value="P:phosphatidylinositol 3-kinase/protein kinase B signal transduction"/>
    <property type="evidence" value="ECO:0007669"/>
    <property type="project" value="TreeGrafter"/>
</dbReference>
<dbReference type="InterPro" id="IPR015433">
    <property type="entry name" value="PI3/4_kinase"/>
</dbReference>
<dbReference type="Pfam" id="PF00613">
    <property type="entry name" value="PI3Ka"/>
    <property type="match status" value="1"/>
</dbReference>
<dbReference type="PANTHER" id="PTHR10048:SF14">
    <property type="entry name" value="LD28067P"/>
    <property type="match status" value="1"/>
</dbReference>
<evidence type="ECO:0000256" key="3">
    <source>
        <dbReference type="ARBA" id="ARBA00022777"/>
    </source>
</evidence>
<dbReference type="InterPro" id="IPR018936">
    <property type="entry name" value="PI3/4_kinase_CS"/>
</dbReference>
<dbReference type="InterPro" id="IPR000008">
    <property type="entry name" value="C2_dom"/>
</dbReference>
<dbReference type="Gene3D" id="1.10.1070.11">
    <property type="entry name" value="Phosphatidylinositol 3-/4-kinase, catalytic domain"/>
    <property type="match status" value="1"/>
</dbReference>
<dbReference type="PROSITE" id="PS00916">
    <property type="entry name" value="PI3_4_KINASE_2"/>
    <property type="match status" value="1"/>
</dbReference>
<dbReference type="SMART" id="SM00312">
    <property type="entry name" value="PX"/>
    <property type="match status" value="1"/>
</dbReference>
<dbReference type="GO" id="GO:0005942">
    <property type="term" value="C:phosphatidylinositol 3-kinase complex"/>
    <property type="evidence" value="ECO:0007669"/>
    <property type="project" value="TreeGrafter"/>
</dbReference>
<dbReference type="SUPFAM" id="SSF48371">
    <property type="entry name" value="ARM repeat"/>
    <property type="match status" value="1"/>
</dbReference>
<feature type="compositionally biased region" description="Basic and acidic residues" evidence="10">
    <location>
        <begin position="1649"/>
        <end position="1668"/>
    </location>
</feature>
<dbReference type="InterPro" id="IPR011009">
    <property type="entry name" value="Kinase-like_dom_sf"/>
</dbReference>
<dbReference type="InterPro" id="IPR002420">
    <property type="entry name" value="PI3K-type_C2_dom"/>
</dbReference>
<evidence type="ECO:0000259" key="15">
    <source>
        <dbReference type="PROSITE" id="PS51546"/>
    </source>
</evidence>
<dbReference type="PROSITE" id="PS50290">
    <property type="entry name" value="PI3_4_KINASE_3"/>
    <property type="match status" value="1"/>
</dbReference>
<dbReference type="PROSITE" id="PS51546">
    <property type="entry name" value="PI3K_RBD"/>
    <property type="match status" value="1"/>
</dbReference>
<organism evidence="17 18">
    <name type="scientific">Sitophilus oryzae</name>
    <name type="common">Rice weevil</name>
    <name type="synonym">Curculio oryzae</name>
    <dbReference type="NCBI Taxonomy" id="7048"/>
    <lineage>
        <taxon>Eukaryota</taxon>
        <taxon>Metazoa</taxon>
        <taxon>Ecdysozoa</taxon>
        <taxon>Arthropoda</taxon>
        <taxon>Hexapoda</taxon>
        <taxon>Insecta</taxon>
        <taxon>Pterygota</taxon>
        <taxon>Neoptera</taxon>
        <taxon>Endopterygota</taxon>
        <taxon>Coleoptera</taxon>
        <taxon>Polyphaga</taxon>
        <taxon>Cucujiformia</taxon>
        <taxon>Curculionidae</taxon>
        <taxon>Dryophthorinae</taxon>
        <taxon>Sitophilus</taxon>
    </lineage>
</organism>
<dbReference type="SMART" id="SM00145">
    <property type="entry name" value="PI3Ka"/>
    <property type="match status" value="1"/>
</dbReference>
<dbReference type="GO" id="GO:0035091">
    <property type="term" value="F:phosphatidylinositol binding"/>
    <property type="evidence" value="ECO:0007669"/>
    <property type="project" value="InterPro"/>
</dbReference>
<dbReference type="InterPro" id="IPR001683">
    <property type="entry name" value="PX_dom"/>
</dbReference>
<keyword evidence="9" id="KW-0175">Coiled coil</keyword>
<comment type="similarity">
    <text evidence="8">Belongs to the PI3/PI4-kinase family.</text>
</comment>
<feature type="domain" description="C2" evidence="11">
    <location>
        <begin position="1669"/>
        <end position="1788"/>
    </location>
</feature>
<feature type="compositionally biased region" description="Pro residues" evidence="10">
    <location>
        <begin position="243"/>
        <end position="274"/>
    </location>
</feature>
<dbReference type="Gene3D" id="3.10.20.90">
    <property type="entry name" value="Phosphatidylinositol 3-kinase Catalytic Subunit, Chain A, domain 1"/>
    <property type="match status" value="1"/>
</dbReference>
<evidence type="ECO:0000256" key="8">
    <source>
        <dbReference type="PROSITE-ProRule" id="PRU00880"/>
    </source>
</evidence>
<dbReference type="SUPFAM" id="SSF64268">
    <property type="entry name" value="PX domain"/>
    <property type="match status" value="1"/>
</dbReference>
<evidence type="ECO:0000256" key="10">
    <source>
        <dbReference type="SAM" id="MobiDB-lite"/>
    </source>
</evidence>
<keyword evidence="4" id="KW-0067">ATP-binding</keyword>
<evidence type="ECO:0000259" key="14">
    <source>
        <dbReference type="PROSITE" id="PS51545"/>
    </source>
</evidence>
<dbReference type="CDD" id="cd04012">
    <property type="entry name" value="C2A_PI3K_class_II"/>
    <property type="match status" value="1"/>
</dbReference>
<dbReference type="InParanoid" id="A0A6J2XDK3"/>
<dbReference type="Pfam" id="PF00454">
    <property type="entry name" value="PI3_PI4_kinase"/>
    <property type="match status" value="1"/>
</dbReference>
<dbReference type="Pfam" id="PF00792">
    <property type="entry name" value="PI3K_C2"/>
    <property type="match status" value="1"/>
</dbReference>
<dbReference type="GO" id="GO:0016303">
    <property type="term" value="F:1-phosphatidylinositol-3-kinase activity"/>
    <property type="evidence" value="ECO:0007669"/>
    <property type="project" value="UniProtKB-EC"/>
</dbReference>
<evidence type="ECO:0000256" key="9">
    <source>
        <dbReference type="SAM" id="Coils"/>
    </source>
</evidence>
<dbReference type="PROSITE" id="PS51547">
    <property type="entry name" value="C2_PI3K"/>
    <property type="match status" value="1"/>
</dbReference>
<feature type="region of interest" description="Disordered" evidence="10">
    <location>
        <begin position="238"/>
        <end position="317"/>
    </location>
</feature>
<feature type="region of interest" description="Disordered" evidence="10">
    <location>
        <begin position="146"/>
        <end position="166"/>
    </location>
</feature>
<accession>A0A6J2XDK3</accession>
<dbReference type="FunFam" id="1.25.40.70:FF:000014">
    <property type="entry name" value="Phosphatidylinositol-4-phosphate 3-kinase C2 domain-containing subunit beta"/>
    <property type="match status" value="1"/>
</dbReference>
<dbReference type="SMART" id="SM00239">
    <property type="entry name" value="C2"/>
    <property type="match status" value="1"/>
</dbReference>
<dbReference type="PROSITE" id="PS51545">
    <property type="entry name" value="PIK_HELICAL"/>
    <property type="match status" value="1"/>
</dbReference>
<keyword evidence="17" id="KW-1185">Reference proteome</keyword>
<keyword evidence="3" id="KW-0418">Kinase</keyword>
<dbReference type="InterPro" id="IPR035892">
    <property type="entry name" value="C2_domain_sf"/>
</dbReference>
<feature type="region of interest" description="Disordered" evidence="10">
    <location>
        <begin position="37"/>
        <end position="118"/>
    </location>
</feature>
<dbReference type="Proteomes" id="UP000504635">
    <property type="component" value="Unplaced"/>
</dbReference>
<dbReference type="InterPro" id="IPR000403">
    <property type="entry name" value="PI3/4_kinase_cat_dom"/>
</dbReference>
<dbReference type="RefSeq" id="XP_030748864.1">
    <property type="nucleotide sequence ID" value="XM_030893004.1"/>
</dbReference>
<evidence type="ECO:0000256" key="7">
    <source>
        <dbReference type="ARBA" id="ARBA00029297"/>
    </source>
</evidence>
<evidence type="ECO:0000259" key="12">
    <source>
        <dbReference type="PROSITE" id="PS50195"/>
    </source>
</evidence>
<evidence type="ECO:0000259" key="11">
    <source>
        <dbReference type="PROSITE" id="PS50004"/>
    </source>
</evidence>
<feature type="region of interest" description="Disordered" evidence="10">
    <location>
        <begin position="1649"/>
        <end position="1670"/>
    </location>
</feature>
<dbReference type="GO" id="GO:0048015">
    <property type="term" value="P:phosphatidylinositol-mediated signaling"/>
    <property type="evidence" value="ECO:0007669"/>
    <property type="project" value="TreeGrafter"/>
</dbReference>
<dbReference type="InterPro" id="IPR042236">
    <property type="entry name" value="PI3K_accessory_sf"/>
</dbReference>
<feature type="coiled-coil region" evidence="9">
    <location>
        <begin position="631"/>
        <end position="658"/>
    </location>
</feature>
<dbReference type="FunFam" id="3.30.1010.10:FF:000001">
    <property type="entry name" value="Phosphatidylinositol 4-phosphate 3-kinase C2 domain-containing subunit beta"/>
    <property type="match status" value="1"/>
</dbReference>
<reference evidence="18" key="1">
    <citation type="submission" date="2025-08" db="UniProtKB">
        <authorList>
            <consortium name="RefSeq"/>
        </authorList>
    </citation>
    <scope>IDENTIFICATION</scope>
    <source>
        <tissue evidence="18">Gonads</tissue>
    </source>
</reference>
<dbReference type="GO" id="GO:0005886">
    <property type="term" value="C:plasma membrane"/>
    <property type="evidence" value="ECO:0007669"/>
    <property type="project" value="TreeGrafter"/>
</dbReference>
<dbReference type="FunFam" id="1.10.1070.11:FF:000001">
    <property type="entry name" value="Phosphatidylinositol 4,5-bisphosphate 3-kinase catalytic subunit"/>
    <property type="match status" value="1"/>
</dbReference>
<gene>
    <name evidence="18" type="primary">LOC115876959</name>
</gene>
<dbReference type="InterPro" id="IPR016024">
    <property type="entry name" value="ARM-type_fold"/>
</dbReference>
<feature type="domain" description="PI3K/PI4K catalytic" evidence="13">
    <location>
        <begin position="1218"/>
        <end position="1491"/>
    </location>
</feature>
<comment type="catalytic activity">
    <reaction evidence="7">
        <text>a 1,2-diacyl-sn-glycero-3-phospho-(1D-myo-inositol 4-phosphate) + ATP = a 1,2-diacyl-sn-glycero-3-phospho-(1D-myo-inositol-3,4-bisphosphate) + ADP + H(+)</text>
        <dbReference type="Rhea" id="RHEA:18373"/>
        <dbReference type="ChEBI" id="CHEBI:15378"/>
        <dbReference type="ChEBI" id="CHEBI:30616"/>
        <dbReference type="ChEBI" id="CHEBI:57658"/>
        <dbReference type="ChEBI" id="CHEBI:58178"/>
        <dbReference type="ChEBI" id="CHEBI:456216"/>
        <dbReference type="EC" id="2.7.1.154"/>
    </reaction>
    <physiologicalReaction direction="left-to-right" evidence="7">
        <dbReference type="Rhea" id="RHEA:18374"/>
    </physiologicalReaction>
</comment>
<evidence type="ECO:0000256" key="2">
    <source>
        <dbReference type="ARBA" id="ARBA00022741"/>
    </source>
</evidence>
<dbReference type="InterPro" id="IPR001263">
    <property type="entry name" value="PI3K_accessory_dom"/>
</dbReference>
<protein>
    <submittedName>
        <fullName evidence="18">Phosphatidylinositol 4-phosphate 3-kinase C2 domain-containing subunit alpha isoform X1</fullName>
    </submittedName>
</protein>
<comment type="catalytic activity">
    <reaction evidence="6">
        <text>a 1,2-diacyl-sn-glycero-3-phospho-(1D-myo-inositol) + ATP = a 1,2-diacyl-sn-glycero-3-phospho-(1D-myo-inositol-3-phosphate) + ADP + H(+)</text>
        <dbReference type="Rhea" id="RHEA:12709"/>
        <dbReference type="ChEBI" id="CHEBI:15378"/>
        <dbReference type="ChEBI" id="CHEBI:30616"/>
        <dbReference type="ChEBI" id="CHEBI:57880"/>
        <dbReference type="ChEBI" id="CHEBI:58088"/>
        <dbReference type="ChEBI" id="CHEBI:456216"/>
        <dbReference type="EC" id="2.7.1.137"/>
    </reaction>
    <physiologicalReaction direction="left-to-right" evidence="6">
        <dbReference type="Rhea" id="RHEA:12710"/>
    </physiologicalReaction>
</comment>
<dbReference type="CDD" id="cd05166">
    <property type="entry name" value="PI3Kc_II"/>
    <property type="match status" value="1"/>
</dbReference>
<dbReference type="SMART" id="SM00142">
    <property type="entry name" value="PI3K_C2"/>
    <property type="match status" value="1"/>
</dbReference>
<dbReference type="Gene3D" id="3.30.1010.10">
    <property type="entry name" value="Phosphatidylinositol 3-kinase Catalytic Subunit, Chain A, domain 4"/>
    <property type="match status" value="1"/>
</dbReference>
<dbReference type="GO" id="GO:0016477">
    <property type="term" value="P:cell migration"/>
    <property type="evidence" value="ECO:0007669"/>
    <property type="project" value="TreeGrafter"/>
</dbReference>
<dbReference type="InterPro" id="IPR036940">
    <property type="entry name" value="PI3/4_kinase_cat_sf"/>
</dbReference>
<dbReference type="Gene3D" id="3.30.1520.10">
    <property type="entry name" value="Phox-like domain"/>
    <property type="match status" value="1"/>
</dbReference>
<feature type="compositionally biased region" description="Low complexity" evidence="10">
    <location>
        <begin position="80"/>
        <end position="89"/>
    </location>
</feature>
<dbReference type="FunCoup" id="A0A6J2XDK3">
    <property type="interactions" value="1131"/>
</dbReference>
<dbReference type="FunFam" id="3.30.1520.10:FF:000006">
    <property type="entry name" value="Phosphatidylinositol 4-phosphate 3-kinase C2 domain-containing subunit alpha"/>
    <property type="match status" value="1"/>
</dbReference>
<dbReference type="SUPFAM" id="SSF56112">
    <property type="entry name" value="Protein kinase-like (PK-like)"/>
    <property type="match status" value="1"/>
</dbReference>
<dbReference type="Gene3D" id="1.25.40.70">
    <property type="entry name" value="Phosphatidylinositol 3-kinase, accessory domain (PIK)"/>
    <property type="match status" value="1"/>
</dbReference>
<dbReference type="InterPro" id="IPR000341">
    <property type="entry name" value="PI3K_Ras-bd_dom"/>
</dbReference>
<dbReference type="InterPro" id="IPR029071">
    <property type="entry name" value="Ubiquitin-like_domsf"/>
</dbReference>
<dbReference type="GO" id="GO:0035005">
    <property type="term" value="F:1-phosphatidylinositol-4-phosphate 3-kinase activity"/>
    <property type="evidence" value="ECO:0007669"/>
    <property type="project" value="UniProtKB-EC"/>
</dbReference>
<name>A0A6J2XDK3_SITOR</name>
<dbReference type="SUPFAM" id="SSF49562">
    <property type="entry name" value="C2 domain (Calcium/lipid-binding domain, CaLB)"/>
    <property type="match status" value="2"/>
</dbReference>
<dbReference type="Pfam" id="PF00794">
    <property type="entry name" value="PI3K_rbd"/>
    <property type="match status" value="1"/>
</dbReference>
<dbReference type="PROSITE" id="PS50004">
    <property type="entry name" value="C2"/>
    <property type="match status" value="1"/>
</dbReference>
<dbReference type="Gene3D" id="2.60.40.150">
    <property type="entry name" value="C2 domain"/>
    <property type="match status" value="2"/>
</dbReference>
<feature type="domain" description="C2 PI3K-type" evidence="16">
    <location>
        <begin position="762"/>
        <end position="938"/>
    </location>
</feature>
<evidence type="ECO:0000256" key="1">
    <source>
        <dbReference type="ARBA" id="ARBA00022679"/>
    </source>
</evidence>
<sequence>MTDYDKKFKEDLERAQALSLESLALEQFRNKRLQELGKIHCNEQNIKKTPLVSRTSSMSETDSKSKYERQSSKSRPRPGTSLSTTSSSLIAPPPVSQRKNSSANDTEDLISFSSPPASTTNIIDIYNSQSSNTNNQVALVSTSSIVPPQQQGQMNPYWPGNPYYGQHGPPRYPPGYPQQPYSYYGSGSMYYPPPGNMGYYPPPPPSLPSRPYTGVPGPPPVNVSHIGFNVNVIEAPNLLASPSQPPPPPPSMGPPQPPPPMGMHTTEPPPPALPPKNQHRQPPILLPPKSSSKHSKLSTAPKAPTNTSEVDSKDEAVEKRELNKTNLIDLAAVDDKNSVRVSILQEFDPILSDSQSLYPSLYGASMSPDYYRDDAYSVCGSVYNEYYNDYDYIYTGSGNNSICGTSISDHIYATINRPVIETSPHSPSPAIPPRALMSIDKVSKDTKKNLLDEIVQNDSKSLTTDPDLKAFYNMVYRVRNSYKYNDPDSNMGLVISPMVNYKYNDGLSIKLKVHPDFEGADFNKPVTFTCDVTSSVDHVTLQLVCDLEAPTHQNYTLKVCGFNEYLVPTTLLSDYEYVHNCIKLDEDVVLILIPDVMKDKSFARTLQDDYRDKDLTFEKVVPSELVSNITYDSLKILLETLESEMNKIEEQAEQTERSINPTFLPQLQPLKVRQSVKCIINLMGDLSTIDIMQSVDELVNLCQGPHNPHNIRESFSDAVRTGCNKVRFAIQSLIEMYCRTFAVNFEVKSSIASEPARMVGDIADSLIVRICAIYRPSAKWEHETYFISGQIYHGTRKIGRPMFTQAYYKQDRDQLWPARIVFENWLDFEDIPINTLARESRLVLQIFGRTQENPENDDSKNSNGPIFKEEEIGWAAVQFFDYEGVMIHGGALLSVWPREANHINEHMYGPAPAMGSHPQIDHPMIGIEIVSPSKIEFPKIESNSSRAANEFDFNSLDNETQELLSDSCEQDMFYKLPCEVREILWEKRHYLHDMPKALPKVLLAANSWAYMYLSDLHGLLHLWKKLEPRQALELLLPVYPDMFVRKMAVKWMVALSNDELVDYLPQLIVALRYETYESSSLAEFILHRALRSPRFAHYLFWLLSHNLPGSIPQNGSLDIKENKNDLNDISISEVRYHRRMKLLLRALLAVCGESLRKCFMSQQLLVKQLSDTAEVVQKSKDSQKIVHMHRDLEMINGSLNDNPTSLPLSPTLRVNGIDVKGSFYFASNTLPLKINFIMEDSSIYSAIFKVGDDLQQDMLTLQMIRLMDKLWLQHGIDLKMVAFMCIPTSKKKGMIEMVTKAETLRKIQTEHGLTGSFKDKPIAEWLAKHNPSELEYGRAVQNFTASCAGYCVVTYIMGICDRHNDNIMLKTSGHLFHIDFGKFLGDAQMFGNFKRDRAPFVLTSDMAYVINGGDRPTEKFHQFVDLCCQAFNIIRNNRNLFLFLMTSSGICSITPESIGYMHRALLPEMSNPEAAAHFTRLIEESLKTKFTQFNFFLHNLAQNLAQLKFTSDNQSGNLLSFVPKTYSIATDGRLTEVEVVGFKKRYDPDKYYVYILRIHREDQTEPMEIQRTYKEFCELHQKLCLNFPLAKLHSLSIGLHMGRQNIKQVAQRRLTEISLFIQSLFKCAQEITHSDLVYTFFHPLLRDQQEDDPQHTAEKRNPSEESGKLKGQLKLSLHYTKGVFTIMVHHARGLPRLPNGQEPSTYVKVYLQPDNQKSTKRKTKVVKKNCHPSFMEMLEYRMGLDMVERKILKATLWSYDALQENEFMGGVELDLSELDLKTETSEWYPLVNLSSR</sequence>
<keyword evidence="5" id="KW-0443">Lipid metabolism</keyword>
<dbReference type="CTD" id="39329"/>
<dbReference type="FunFam" id="2.60.40.150:FF:000205">
    <property type="entry name" value="Uncharacterized protein, isoform A"/>
    <property type="match status" value="1"/>
</dbReference>
<dbReference type="SMART" id="SM00146">
    <property type="entry name" value="PI3Kc"/>
    <property type="match status" value="1"/>
</dbReference>
<evidence type="ECO:0000313" key="17">
    <source>
        <dbReference type="Proteomes" id="UP000504635"/>
    </source>
</evidence>
<dbReference type="Pfam" id="PF00787">
    <property type="entry name" value="PX"/>
    <property type="match status" value="1"/>
</dbReference>
<keyword evidence="1" id="KW-0808">Transferase</keyword>
<evidence type="ECO:0000256" key="6">
    <source>
        <dbReference type="ARBA" id="ARBA00023985"/>
    </source>
</evidence>
<evidence type="ECO:0000259" key="16">
    <source>
        <dbReference type="PROSITE" id="PS51547"/>
    </source>
</evidence>
<evidence type="ECO:0000259" key="13">
    <source>
        <dbReference type="PROSITE" id="PS50290"/>
    </source>
</evidence>
<dbReference type="PROSITE" id="PS50195">
    <property type="entry name" value="PX"/>
    <property type="match status" value="1"/>
</dbReference>
<dbReference type="KEGG" id="soy:115876959"/>
<dbReference type="SMART" id="SM00144">
    <property type="entry name" value="PI3K_rbd"/>
    <property type="match status" value="1"/>
</dbReference>